<dbReference type="Proteomes" id="UP000611640">
    <property type="component" value="Chromosome"/>
</dbReference>
<evidence type="ECO:0000313" key="3">
    <source>
        <dbReference type="Proteomes" id="UP000611640"/>
    </source>
</evidence>
<dbReference type="NCBIfam" id="NF038083">
    <property type="entry name" value="CU044_5270_fam"/>
    <property type="match status" value="1"/>
</dbReference>
<sequence length="387" mass="42034">MTDHRTEPIRPLWTDADLDRALDALHADDAGERLGTARATLDDALAHQGVPMLTPSRQHDGTPPRPIRTRRWVSAAIAAGVAVVAAAAVAFTGPFGQHHPSQHKRAAVPDKTTVATVPGGSTMRAAATKTVQFGDPKLGPGQYLYVKDISSEVYVYAPDHYTLAWRRTTQTEKWVPYDQSGTWVQHFGQIGSIKWLVGTKEQIAKHGAQARKGFGDPPAWTEAACGDFYHVYSGGTPRCVQGNEVRKQPNTELLKQVPQDPKKYLAWAANGKPVHAADVEQQVMQTSAMLLSSGVIPAKLRGTIYRALAMLPNLKVTERVANLAGRRGTALGLDAYGDREEIIIDPDTGQYIGMRITALSDSDVPAGTVRDLDAMTVSVVDKPRQRP</sequence>
<feature type="transmembrane region" description="Helical" evidence="1">
    <location>
        <begin position="72"/>
        <end position="95"/>
    </location>
</feature>
<gene>
    <name evidence="2" type="ORF">Athai_39600</name>
</gene>
<evidence type="ECO:0008006" key="4">
    <source>
        <dbReference type="Google" id="ProtNLM"/>
    </source>
</evidence>
<evidence type="ECO:0000256" key="1">
    <source>
        <dbReference type="SAM" id="Phobius"/>
    </source>
</evidence>
<name>A0A7R7HXR1_9ACTN</name>
<dbReference type="KEGG" id="atl:Athai_39600"/>
<organism evidence="2 3">
    <name type="scientific">Actinocatenispora thailandica</name>
    <dbReference type="NCBI Taxonomy" id="227318"/>
    <lineage>
        <taxon>Bacteria</taxon>
        <taxon>Bacillati</taxon>
        <taxon>Actinomycetota</taxon>
        <taxon>Actinomycetes</taxon>
        <taxon>Micromonosporales</taxon>
        <taxon>Micromonosporaceae</taxon>
        <taxon>Actinocatenispora</taxon>
    </lineage>
</organism>
<dbReference type="EMBL" id="AP023355">
    <property type="protein sequence ID" value="BCJ36457.1"/>
    <property type="molecule type" value="Genomic_DNA"/>
</dbReference>
<keyword evidence="1" id="KW-1133">Transmembrane helix</keyword>
<proteinExistence type="predicted"/>
<evidence type="ECO:0000313" key="2">
    <source>
        <dbReference type="EMBL" id="BCJ36457.1"/>
    </source>
</evidence>
<protein>
    <recommendedName>
        <fullName evidence="4">CU044_5270 family protein</fullName>
    </recommendedName>
</protein>
<reference evidence="2 3" key="1">
    <citation type="submission" date="2020-08" db="EMBL/GenBank/DDBJ databases">
        <title>Whole genome shotgun sequence of Actinocatenispora thailandica NBRC 105041.</title>
        <authorList>
            <person name="Komaki H."/>
            <person name="Tamura T."/>
        </authorList>
    </citation>
    <scope>NUCLEOTIDE SEQUENCE [LARGE SCALE GENOMIC DNA]</scope>
    <source>
        <strain evidence="2 3">NBRC 105041</strain>
    </source>
</reference>
<dbReference type="AlphaFoldDB" id="A0A7R7HXR1"/>
<keyword evidence="1" id="KW-0472">Membrane</keyword>
<accession>A0A7R7HXR1</accession>
<dbReference type="RefSeq" id="WP_203962830.1">
    <property type="nucleotide sequence ID" value="NZ_AP023355.1"/>
</dbReference>
<keyword evidence="1" id="KW-0812">Transmembrane</keyword>
<dbReference type="InterPro" id="IPR047789">
    <property type="entry name" value="CU044_5270-like"/>
</dbReference>
<keyword evidence="3" id="KW-1185">Reference proteome</keyword>